<dbReference type="InterPro" id="IPR011141">
    <property type="entry name" value="Polyketide_synthase_type-III"/>
</dbReference>
<dbReference type="Gene3D" id="3.40.47.10">
    <property type="match status" value="2"/>
</dbReference>
<dbReference type="EMBL" id="CAINUL010000001">
    <property type="protein sequence ID" value="CAD0107148.1"/>
    <property type="molecule type" value="Genomic_DNA"/>
</dbReference>
<keyword evidence="7" id="KW-1185">Reference proteome</keyword>
<evidence type="ECO:0008006" key="8">
    <source>
        <dbReference type="Google" id="ProtNLM"/>
    </source>
</evidence>
<evidence type="ECO:0000313" key="6">
    <source>
        <dbReference type="EMBL" id="CAD0107148.1"/>
    </source>
</evidence>
<feature type="domain" description="Chalcone/stilbene synthase N-terminal" evidence="4">
    <location>
        <begin position="27"/>
        <end position="177"/>
    </location>
</feature>
<dbReference type="InterPro" id="IPR001099">
    <property type="entry name" value="Chalcone/stilbene_synt_N"/>
</dbReference>
<dbReference type="SUPFAM" id="SSF53901">
    <property type="entry name" value="Thiolase-like"/>
    <property type="match status" value="2"/>
</dbReference>
<evidence type="ECO:0000256" key="2">
    <source>
        <dbReference type="ARBA" id="ARBA00022679"/>
    </source>
</evidence>
<name>A0A9N8KET3_9PEZI</name>
<keyword evidence="2 3" id="KW-0808">Transferase</keyword>
<dbReference type="AlphaFoldDB" id="A0A9N8KET3"/>
<keyword evidence="3" id="KW-0012">Acyltransferase</keyword>
<evidence type="ECO:0000256" key="1">
    <source>
        <dbReference type="ARBA" id="ARBA00005531"/>
    </source>
</evidence>
<dbReference type="PANTHER" id="PTHR11877:SF46">
    <property type="entry name" value="TYPE III POLYKETIDE SYNTHASE A"/>
    <property type="match status" value="1"/>
</dbReference>
<feature type="domain" description="Chalcone/stilbene synthase C-terminal" evidence="5">
    <location>
        <begin position="247"/>
        <end position="340"/>
    </location>
</feature>
<dbReference type="InterPro" id="IPR012328">
    <property type="entry name" value="Chalcone/stilbene_synt_C"/>
</dbReference>
<reference evidence="6" key="1">
    <citation type="submission" date="2020-06" db="EMBL/GenBank/DDBJ databases">
        <authorList>
            <person name="Onetto C."/>
        </authorList>
    </citation>
    <scope>NUCLEOTIDE SEQUENCE</scope>
</reference>
<protein>
    <recommendedName>
        <fullName evidence="8">Chalcone synthase</fullName>
    </recommendedName>
</protein>
<gene>
    <name evidence="6" type="ORF">AWRI4620_LOCUS1403</name>
</gene>
<evidence type="ECO:0000259" key="4">
    <source>
        <dbReference type="Pfam" id="PF00195"/>
    </source>
</evidence>
<evidence type="ECO:0000256" key="3">
    <source>
        <dbReference type="RuleBase" id="RU003633"/>
    </source>
</evidence>
<dbReference type="PIRSF" id="PIRSF000451">
    <property type="entry name" value="PKS_III"/>
    <property type="match status" value="1"/>
</dbReference>
<sequence>MLRINGTTGIETRPAIRDYETGFGTETMLRTIADTDALFRTAGVELTVQACNKALGESTLNLDDFTHTMAVTCTNQGNPGFDFLVNEKLNSPCSVDRTLLHGIGCAGGLADMRTAAQLACAVLMRGRPARILCFACELTTPGIRYELDAAANCADLSKISIASTLFSDAAAAFVLCNDLSFASIPETISNLESYRSKRYVSYQIGWFGMTMLIYDVGYRTVLNKTVPTHTVAAVVPMFQSLLLSIRLMTDCDDLDVANFNWALHPGGQASIDGVQKAMRLSDEQLRVTREIYKTRGNSSSPTVLAILDRLRSRNKDKVPVVATAFGPGLSIEMAFLRVVPA</sequence>
<organism evidence="6 7">
    <name type="scientific">Aureobasidium uvarum</name>
    <dbReference type="NCBI Taxonomy" id="2773716"/>
    <lineage>
        <taxon>Eukaryota</taxon>
        <taxon>Fungi</taxon>
        <taxon>Dikarya</taxon>
        <taxon>Ascomycota</taxon>
        <taxon>Pezizomycotina</taxon>
        <taxon>Dothideomycetes</taxon>
        <taxon>Dothideomycetidae</taxon>
        <taxon>Dothideales</taxon>
        <taxon>Saccotheciaceae</taxon>
        <taxon>Aureobasidium</taxon>
    </lineage>
</organism>
<evidence type="ECO:0000259" key="5">
    <source>
        <dbReference type="Pfam" id="PF02797"/>
    </source>
</evidence>
<dbReference type="PANTHER" id="PTHR11877">
    <property type="entry name" value="HYDROXYMETHYLGLUTARYL-COA SYNTHASE"/>
    <property type="match status" value="1"/>
</dbReference>
<proteinExistence type="inferred from homology"/>
<dbReference type="GO" id="GO:0030639">
    <property type="term" value="P:polyketide biosynthetic process"/>
    <property type="evidence" value="ECO:0007669"/>
    <property type="project" value="TreeGrafter"/>
</dbReference>
<dbReference type="Proteomes" id="UP000745764">
    <property type="component" value="Unassembled WGS sequence"/>
</dbReference>
<dbReference type="OrthoDB" id="329835at2759"/>
<dbReference type="InterPro" id="IPR016039">
    <property type="entry name" value="Thiolase-like"/>
</dbReference>
<accession>A0A9N8KET3</accession>
<comment type="similarity">
    <text evidence="1 3">Belongs to the thiolase-like superfamily. Chalcone/stilbene synthases family.</text>
</comment>
<dbReference type="GO" id="GO:0016747">
    <property type="term" value="F:acyltransferase activity, transferring groups other than amino-acyl groups"/>
    <property type="evidence" value="ECO:0007669"/>
    <property type="project" value="InterPro"/>
</dbReference>
<dbReference type="Pfam" id="PF00195">
    <property type="entry name" value="Chal_sti_synt_N"/>
    <property type="match status" value="1"/>
</dbReference>
<evidence type="ECO:0000313" key="7">
    <source>
        <dbReference type="Proteomes" id="UP000745764"/>
    </source>
</evidence>
<dbReference type="Pfam" id="PF02797">
    <property type="entry name" value="Chal_sti_synt_C"/>
    <property type="match status" value="1"/>
</dbReference>
<comment type="caution">
    <text evidence="6">The sequence shown here is derived from an EMBL/GenBank/DDBJ whole genome shotgun (WGS) entry which is preliminary data.</text>
</comment>